<dbReference type="Proteomes" id="UP001501725">
    <property type="component" value="Unassembled WGS sequence"/>
</dbReference>
<dbReference type="InterPro" id="IPR010432">
    <property type="entry name" value="RDD"/>
</dbReference>
<feature type="transmembrane region" description="Helical" evidence="6">
    <location>
        <begin position="20"/>
        <end position="45"/>
    </location>
</feature>
<comment type="caution">
    <text evidence="8">The sequence shown here is derived from an EMBL/GenBank/DDBJ whole genome shotgun (WGS) entry which is preliminary data.</text>
</comment>
<evidence type="ECO:0000256" key="5">
    <source>
        <dbReference type="ARBA" id="ARBA00023136"/>
    </source>
</evidence>
<evidence type="ECO:0000256" key="3">
    <source>
        <dbReference type="ARBA" id="ARBA00022692"/>
    </source>
</evidence>
<keyword evidence="2" id="KW-1003">Cell membrane</keyword>
<keyword evidence="5 6" id="KW-0472">Membrane</keyword>
<evidence type="ECO:0000256" key="6">
    <source>
        <dbReference type="SAM" id="Phobius"/>
    </source>
</evidence>
<protein>
    <recommendedName>
        <fullName evidence="7">RDD domain-containing protein</fullName>
    </recommendedName>
</protein>
<feature type="domain" description="RDD" evidence="7">
    <location>
        <begin position="19"/>
        <end position="167"/>
    </location>
</feature>
<keyword evidence="3 6" id="KW-0812">Transmembrane</keyword>
<reference evidence="9" key="1">
    <citation type="journal article" date="2019" name="Int. J. Syst. Evol. Microbiol.">
        <title>The Global Catalogue of Microorganisms (GCM) 10K type strain sequencing project: providing services to taxonomists for standard genome sequencing and annotation.</title>
        <authorList>
            <consortium name="The Broad Institute Genomics Platform"/>
            <consortium name="The Broad Institute Genome Sequencing Center for Infectious Disease"/>
            <person name="Wu L."/>
            <person name="Ma J."/>
        </authorList>
    </citation>
    <scope>NUCLEOTIDE SEQUENCE [LARGE SCALE GENOMIC DNA]</scope>
    <source>
        <strain evidence="9">JCM 17919</strain>
    </source>
</reference>
<dbReference type="InterPro" id="IPR051791">
    <property type="entry name" value="Pra-immunoreactive"/>
</dbReference>
<evidence type="ECO:0000256" key="1">
    <source>
        <dbReference type="ARBA" id="ARBA00004651"/>
    </source>
</evidence>
<dbReference type="PANTHER" id="PTHR36115">
    <property type="entry name" value="PROLINE-RICH ANTIGEN HOMOLOG-RELATED"/>
    <property type="match status" value="1"/>
</dbReference>
<evidence type="ECO:0000256" key="4">
    <source>
        <dbReference type="ARBA" id="ARBA00022989"/>
    </source>
</evidence>
<dbReference type="EMBL" id="BAABGY010000009">
    <property type="protein sequence ID" value="GAA4335930.1"/>
    <property type="molecule type" value="Genomic_DNA"/>
</dbReference>
<dbReference type="PANTHER" id="PTHR36115:SF6">
    <property type="entry name" value="PROLINE-RICH ANTIGEN HOMOLOG"/>
    <property type="match status" value="1"/>
</dbReference>
<sequence length="194" mass="21414">MYLDRRNAMGKIKRRHKTLVQRAAAAFIDAVIFLPVSIACTALAGEGDPLSEYFEEGISVVLLTAYRVFMHGRFGWTVGKRASDLKVTLAGEEQGTIGYGRALLRELPSLLYGTLVMLLLSRAPVAVAGLPARSLTLEGIVIGLSFVDIGIAFFHPQRRALHDLVAGSVVLDVTKYRKWDPEYREVLQEAAERL</sequence>
<keyword evidence="4 6" id="KW-1133">Transmembrane helix</keyword>
<keyword evidence="9" id="KW-1185">Reference proteome</keyword>
<comment type="subcellular location">
    <subcellularLocation>
        <location evidence="1">Cell membrane</location>
        <topology evidence="1">Multi-pass membrane protein</topology>
    </subcellularLocation>
</comment>
<evidence type="ECO:0000256" key="2">
    <source>
        <dbReference type="ARBA" id="ARBA00022475"/>
    </source>
</evidence>
<name>A0ABP8H8P6_9BACT</name>
<gene>
    <name evidence="8" type="ORF">GCM10023184_30980</name>
</gene>
<accession>A0ABP8H8P6</accession>
<evidence type="ECO:0000259" key="7">
    <source>
        <dbReference type="Pfam" id="PF06271"/>
    </source>
</evidence>
<evidence type="ECO:0000313" key="9">
    <source>
        <dbReference type="Proteomes" id="UP001501725"/>
    </source>
</evidence>
<organism evidence="8 9">
    <name type="scientific">Flaviaesturariibacter amylovorans</name>
    <dbReference type="NCBI Taxonomy" id="1084520"/>
    <lineage>
        <taxon>Bacteria</taxon>
        <taxon>Pseudomonadati</taxon>
        <taxon>Bacteroidota</taxon>
        <taxon>Chitinophagia</taxon>
        <taxon>Chitinophagales</taxon>
        <taxon>Chitinophagaceae</taxon>
        <taxon>Flaviaestuariibacter</taxon>
    </lineage>
</organism>
<dbReference type="Pfam" id="PF06271">
    <property type="entry name" value="RDD"/>
    <property type="match status" value="1"/>
</dbReference>
<evidence type="ECO:0000313" key="8">
    <source>
        <dbReference type="EMBL" id="GAA4335930.1"/>
    </source>
</evidence>
<proteinExistence type="predicted"/>